<sequence length="42" mass="5056">MLRCFCYITDNDITFVSGCRVIFLNGTISETNEWYHRYTSVW</sequence>
<organism evidence="1 2">
    <name type="scientific">Klebsiella pneumoniae subsp. pneumoniae</name>
    <dbReference type="NCBI Taxonomy" id="72407"/>
    <lineage>
        <taxon>Bacteria</taxon>
        <taxon>Pseudomonadati</taxon>
        <taxon>Pseudomonadota</taxon>
        <taxon>Gammaproteobacteria</taxon>
        <taxon>Enterobacterales</taxon>
        <taxon>Enterobacteriaceae</taxon>
        <taxon>Klebsiella/Raoultella group</taxon>
        <taxon>Klebsiella</taxon>
        <taxon>Klebsiella pneumoniae complex</taxon>
    </lineage>
</organism>
<accession>A0A7S9E0K8</accession>
<evidence type="ECO:0000313" key="2">
    <source>
        <dbReference type="Proteomes" id="UP000594592"/>
    </source>
</evidence>
<protein>
    <submittedName>
        <fullName evidence="1">Uncharacterized protein</fullName>
    </submittedName>
</protein>
<dbReference type="EMBL" id="CP064820">
    <property type="protein sequence ID" value="QPG07365.1"/>
    <property type="molecule type" value="Genomic_DNA"/>
</dbReference>
<reference evidence="1 2" key="1">
    <citation type="submission" date="2020-11" db="EMBL/GenBank/DDBJ databases">
        <title>Whole Genome sequence of MDR strain of Klebsiella pneumoniae K219 isolated from sputum.</title>
        <authorList>
            <person name="Aditi B.P."/>
            <person name="Mahalakshmi K."/>
            <person name="Naveen Kumar V."/>
        </authorList>
    </citation>
    <scope>NUCLEOTIDE SEQUENCE [LARGE SCALE GENOMIC DNA]</scope>
    <source>
        <strain evidence="1 2">K219</strain>
    </source>
</reference>
<dbReference type="Proteomes" id="UP000594592">
    <property type="component" value="Chromosome"/>
</dbReference>
<dbReference type="AlphaFoldDB" id="A0A7S9E0K8"/>
<evidence type="ECO:0000313" key="1">
    <source>
        <dbReference type="EMBL" id="QPG07365.1"/>
    </source>
</evidence>
<gene>
    <name evidence="1" type="ORF">IUJ34_16545</name>
</gene>
<proteinExistence type="predicted"/>
<name>A0A7S9E0K8_KLEPN</name>